<dbReference type="RefSeq" id="WP_308985559.1">
    <property type="nucleotide sequence ID" value="NZ_JARXIC010000018.1"/>
</dbReference>
<evidence type="ECO:0000256" key="3">
    <source>
        <dbReference type="ARBA" id="ARBA00022777"/>
    </source>
</evidence>
<dbReference type="Pfam" id="PF13657">
    <property type="entry name" value="Couple_hipA"/>
    <property type="match status" value="1"/>
</dbReference>
<sequence length="425" mass="48334">MAVTDRQLHVFLNETPMGTLSRARGGKLSFIYSEDYLNREAPVPLSLTMPLDDRRYSHEKVHTWLWGLLPDNELVLARWAQRFQVSPSSAFGLLEGMGEDCAGAVRFIRPEKFDQAEKGGKQVVTESEIERRLRELRKGPALGREPDDRGQFSLAGAQSKTALQRRGEKWYLPWGREPTTHILKPPRPDIDGHVENEHFCLRLAAALGLSVAKSEVLRFGKETAIAVERYDRIMMNRRLTRVHQEDACQVLGVHPSLKYQSEGGPDIVKVMELMNRSNHPVEDRRRVMEAVVFNYLILGTDAHAKNFSILLGMNQQVRLARLYDIASYLPYVERRKDCRFAMKIGGYYKEAQIQPRHFEKMARSCEFPAQELGGILKEMAERMPQAAKAVIAELNQQGIKHSVLGKLVSGINQRSKSVLQNFAKA</sequence>
<keyword evidence="7" id="KW-1185">Reference proteome</keyword>
<dbReference type="Proteomes" id="UP001243717">
    <property type="component" value="Unassembled WGS sequence"/>
</dbReference>
<name>A0ABU1AJV2_9BACT</name>
<dbReference type="PANTHER" id="PTHR37419">
    <property type="entry name" value="SERINE/THREONINE-PROTEIN KINASE TOXIN HIPA"/>
    <property type="match status" value="1"/>
</dbReference>
<evidence type="ECO:0000259" key="5">
    <source>
        <dbReference type="Pfam" id="PF13657"/>
    </source>
</evidence>
<protein>
    <submittedName>
        <fullName evidence="6">Type II toxin-antitoxin system HipA family toxin</fullName>
    </submittedName>
</protein>
<gene>
    <name evidence="6" type="ORF">QEH59_11730</name>
</gene>
<evidence type="ECO:0000313" key="6">
    <source>
        <dbReference type="EMBL" id="MDQ8195099.1"/>
    </source>
</evidence>
<dbReference type="InterPro" id="IPR012893">
    <property type="entry name" value="HipA-like_C"/>
</dbReference>
<comment type="caution">
    <text evidence="6">The sequence shown here is derived from an EMBL/GenBank/DDBJ whole genome shotgun (WGS) entry which is preliminary data.</text>
</comment>
<dbReference type="Pfam" id="PF07804">
    <property type="entry name" value="HipA_C"/>
    <property type="match status" value="1"/>
</dbReference>
<dbReference type="EMBL" id="JARXIC010000018">
    <property type="protein sequence ID" value="MDQ8195099.1"/>
    <property type="molecule type" value="Genomic_DNA"/>
</dbReference>
<evidence type="ECO:0000256" key="1">
    <source>
        <dbReference type="ARBA" id="ARBA00010164"/>
    </source>
</evidence>
<dbReference type="InterPro" id="IPR017508">
    <property type="entry name" value="HipA_N1"/>
</dbReference>
<comment type="similarity">
    <text evidence="1">Belongs to the HipA Ser/Thr kinase family.</text>
</comment>
<keyword evidence="2" id="KW-0808">Transferase</keyword>
<reference evidence="6 7" key="1">
    <citation type="submission" date="2023-04" db="EMBL/GenBank/DDBJ databases">
        <title>A novel bacteria isolated from coastal sediment.</title>
        <authorList>
            <person name="Liu X.-J."/>
            <person name="Du Z.-J."/>
        </authorList>
    </citation>
    <scope>NUCLEOTIDE SEQUENCE [LARGE SCALE GENOMIC DNA]</scope>
    <source>
        <strain evidence="6 7">SDUM461004</strain>
    </source>
</reference>
<evidence type="ECO:0000256" key="2">
    <source>
        <dbReference type="ARBA" id="ARBA00022679"/>
    </source>
</evidence>
<accession>A0ABU1AJV2</accession>
<dbReference type="Gene3D" id="1.10.1070.20">
    <property type="match status" value="1"/>
</dbReference>
<dbReference type="CDD" id="cd17808">
    <property type="entry name" value="HipA_Ec_like"/>
    <property type="match status" value="1"/>
</dbReference>
<evidence type="ECO:0000259" key="4">
    <source>
        <dbReference type="Pfam" id="PF07804"/>
    </source>
</evidence>
<organism evidence="6 7">
    <name type="scientific">Thalassobacterium sedimentorum</name>
    <dbReference type="NCBI Taxonomy" id="3041258"/>
    <lineage>
        <taxon>Bacteria</taxon>
        <taxon>Pseudomonadati</taxon>
        <taxon>Verrucomicrobiota</taxon>
        <taxon>Opitutia</taxon>
        <taxon>Puniceicoccales</taxon>
        <taxon>Coraliomargaritaceae</taxon>
        <taxon>Thalassobacterium</taxon>
    </lineage>
</organism>
<evidence type="ECO:0000313" key="7">
    <source>
        <dbReference type="Proteomes" id="UP001243717"/>
    </source>
</evidence>
<feature type="domain" description="HipA N-terminal subdomain 1" evidence="5">
    <location>
        <begin position="8"/>
        <end position="107"/>
    </location>
</feature>
<dbReference type="PANTHER" id="PTHR37419:SF1">
    <property type="entry name" value="SERINE_THREONINE-PROTEIN KINASE TOXIN HIPA"/>
    <property type="match status" value="1"/>
</dbReference>
<keyword evidence="3" id="KW-0418">Kinase</keyword>
<dbReference type="InterPro" id="IPR052028">
    <property type="entry name" value="HipA_Ser/Thr_kinase"/>
</dbReference>
<proteinExistence type="inferred from homology"/>
<dbReference type="NCBIfam" id="TIGR03071">
    <property type="entry name" value="couple_hipA"/>
    <property type="match status" value="1"/>
</dbReference>
<feature type="domain" description="HipA-like C-terminal" evidence="4">
    <location>
        <begin position="152"/>
        <end position="386"/>
    </location>
</feature>